<comment type="caution">
    <text evidence="1">The sequence shown here is derived from an EMBL/GenBank/DDBJ whole genome shotgun (WGS) entry which is preliminary data.</text>
</comment>
<dbReference type="Pfam" id="PF10983">
    <property type="entry name" value="DUF2793"/>
    <property type="match status" value="1"/>
</dbReference>
<evidence type="ECO:0000313" key="1">
    <source>
        <dbReference type="EMBL" id="MDP1027780.1"/>
    </source>
</evidence>
<dbReference type="EMBL" id="JAUUDS010000005">
    <property type="protein sequence ID" value="MDP1027780.1"/>
    <property type="molecule type" value="Genomic_DNA"/>
</dbReference>
<name>A0ABT9ELD5_9SPHN</name>
<proteinExistence type="predicted"/>
<keyword evidence="2" id="KW-1185">Reference proteome</keyword>
<dbReference type="InterPro" id="IPR021251">
    <property type="entry name" value="DUF2793"/>
</dbReference>
<gene>
    <name evidence="1" type="ORF">Q5H91_11190</name>
</gene>
<reference evidence="1 2" key="1">
    <citation type="submission" date="2023-07" db="EMBL/GenBank/DDBJ databases">
        <authorList>
            <person name="Kim M.K."/>
        </authorList>
    </citation>
    <scope>NUCLEOTIDE SEQUENCE [LARGE SCALE GENOMIC DNA]</scope>
    <source>
        <strain evidence="1 2">KR1UV-12</strain>
    </source>
</reference>
<protein>
    <submittedName>
        <fullName evidence="1">DUF2793 domain-containing protein</fullName>
    </submittedName>
</protein>
<evidence type="ECO:0000313" key="2">
    <source>
        <dbReference type="Proteomes" id="UP001230685"/>
    </source>
</evidence>
<organism evidence="1 2">
    <name type="scientific">Sphingomonas aurea</name>
    <dbReference type="NCBI Taxonomy" id="3063994"/>
    <lineage>
        <taxon>Bacteria</taxon>
        <taxon>Pseudomonadati</taxon>
        <taxon>Pseudomonadota</taxon>
        <taxon>Alphaproteobacteria</taxon>
        <taxon>Sphingomonadales</taxon>
        <taxon>Sphingomonadaceae</taxon>
        <taxon>Sphingomonas</taxon>
    </lineage>
</organism>
<sequence>MMGNTTARLMLPLIEPGQAQKELAHNEALVLLDMAVHALVEAIGLDTPPAAPAEGQAWITGAMPGGAWTGHALALAGWTEGGWRFVAAREGLAVWDRASATAARFVGGSWRRAGVIAAPAGGTTVDAEARATLAALLVELQAQGLVAG</sequence>
<dbReference type="Proteomes" id="UP001230685">
    <property type="component" value="Unassembled WGS sequence"/>
</dbReference>
<accession>A0ABT9ELD5</accession>